<comment type="catalytic activity">
    <reaction evidence="18">
        <text>L-seryl-[protein] + ATP = O-phospho-L-seryl-[protein] + ADP + H(+)</text>
        <dbReference type="Rhea" id="RHEA:17989"/>
        <dbReference type="Rhea" id="RHEA-COMP:9863"/>
        <dbReference type="Rhea" id="RHEA-COMP:11604"/>
        <dbReference type="ChEBI" id="CHEBI:15378"/>
        <dbReference type="ChEBI" id="CHEBI:29999"/>
        <dbReference type="ChEBI" id="CHEBI:30616"/>
        <dbReference type="ChEBI" id="CHEBI:83421"/>
        <dbReference type="ChEBI" id="CHEBI:456216"/>
        <dbReference type="EC" id="2.7.11.1"/>
    </reaction>
</comment>
<dbReference type="GO" id="GO:0042981">
    <property type="term" value="P:regulation of apoptotic process"/>
    <property type="evidence" value="ECO:0007669"/>
    <property type="project" value="TreeGrafter"/>
</dbReference>
<keyword evidence="12" id="KW-0999">Mitochondrion inner membrane</keyword>
<evidence type="ECO:0000313" key="21">
    <source>
        <dbReference type="Proteomes" id="UP000075902"/>
    </source>
</evidence>
<dbReference type="Proteomes" id="UP000075902">
    <property type="component" value="Unassembled WGS sequence"/>
</dbReference>
<dbReference type="PANTHER" id="PTHR22972">
    <property type="entry name" value="SERINE/THREONINE PROTEIN KINASE"/>
    <property type="match status" value="1"/>
</dbReference>
<evidence type="ECO:0000256" key="13">
    <source>
        <dbReference type="ARBA" id="ARBA00022840"/>
    </source>
</evidence>
<dbReference type="AlphaFoldDB" id="A0A1Y9INB0"/>
<dbReference type="SUPFAM" id="SSF56112">
    <property type="entry name" value="Protein kinase-like (PK-like)"/>
    <property type="match status" value="1"/>
</dbReference>
<reference evidence="20" key="2">
    <citation type="submission" date="2020-05" db="UniProtKB">
        <authorList>
            <consortium name="EnsemblMetazoa"/>
        </authorList>
    </citation>
    <scope>IDENTIFICATION</scope>
    <source>
        <strain evidence="20">CM1001059</strain>
    </source>
</reference>
<keyword evidence="14" id="KW-0460">Magnesium</keyword>
<evidence type="ECO:0000259" key="19">
    <source>
        <dbReference type="PROSITE" id="PS50011"/>
    </source>
</evidence>
<dbReference type="GO" id="GO:0005743">
    <property type="term" value="C:mitochondrial inner membrane"/>
    <property type="evidence" value="ECO:0007669"/>
    <property type="project" value="UniProtKB-SubCell"/>
</dbReference>
<protein>
    <recommendedName>
        <fullName evidence="5">non-specific serine/threonine protein kinase</fullName>
        <ecNumber evidence="5">2.7.11.1</ecNumber>
    </recommendedName>
</protein>
<evidence type="ECO:0000256" key="8">
    <source>
        <dbReference type="ARBA" id="ARBA00022723"/>
    </source>
</evidence>
<evidence type="ECO:0000256" key="18">
    <source>
        <dbReference type="ARBA" id="ARBA00048679"/>
    </source>
</evidence>
<dbReference type="STRING" id="34690.A0A1Y9INB0"/>
<dbReference type="Pfam" id="PF00069">
    <property type="entry name" value="Pkinase"/>
    <property type="match status" value="1"/>
</dbReference>
<evidence type="ECO:0000256" key="7">
    <source>
        <dbReference type="ARBA" id="ARBA00022679"/>
    </source>
</evidence>
<dbReference type="InterPro" id="IPR000719">
    <property type="entry name" value="Prot_kinase_dom"/>
</dbReference>
<dbReference type="InterPro" id="IPR008271">
    <property type="entry name" value="Ser/Thr_kinase_AS"/>
</dbReference>
<accession>A0A1Y9INB0</accession>
<comment type="cofactor">
    <cofactor evidence="1">
        <name>Mg(2+)</name>
        <dbReference type="ChEBI" id="CHEBI:18420"/>
    </cofactor>
</comment>
<keyword evidence="9" id="KW-0547">Nucleotide-binding</keyword>
<name>A0A1Y9INB0_9DIPT</name>
<evidence type="ECO:0000256" key="17">
    <source>
        <dbReference type="ARBA" id="ARBA00047899"/>
    </source>
</evidence>
<evidence type="ECO:0000256" key="2">
    <source>
        <dbReference type="ARBA" id="ARBA00004434"/>
    </source>
</evidence>
<reference evidence="21" key="1">
    <citation type="submission" date="2014-01" db="EMBL/GenBank/DDBJ databases">
        <title>The Genome Sequence of Anopheles melas CM1001059_A (V2).</title>
        <authorList>
            <consortium name="The Broad Institute Genomics Platform"/>
            <person name="Neafsey D.E."/>
            <person name="Besansky N."/>
            <person name="Howell P."/>
            <person name="Walton C."/>
            <person name="Young S.K."/>
            <person name="Zeng Q."/>
            <person name="Gargeya S."/>
            <person name="Fitzgerald M."/>
            <person name="Haas B."/>
            <person name="Abouelleil A."/>
            <person name="Allen A.W."/>
            <person name="Alvarado L."/>
            <person name="Arachchi H.M."/>
            <person name="Berlin A.M."/>
            <person name="Chapman S.B."/>
            <person name="Gainer-Dewar J."/>
            <person name="Goldberg J."/>
            <person name="Griggs A."/>
            <person name="Gujja S."/>
            <person name="Hansen M."/>
            <person name="Howarth C."/>
            <person name="Imamovic A."/>
            <person name="Ireland A."/>
            <person name="Larimer J."/>
            <person name="McCowan C."/>
            <person name="Murphy C."/>
            <person name="Pearson M."/>
            <person name="Poon T.W."/>
            <person name="Priest M."/>
            <person name="Roberts A."/>
            <person name="Saif S."/>
            <person name="Shea T."/>
            <person name="Sisk P."/>
            <person name="Sykes S."/>
            <person name="Wortman J."/>
            <person name="Nusbaum C."/>
            <person name="Birren B."/>
        </authorList>
    </citation>
    <scope>NUCLEOTIDE SEQUENCE [LARGE SCALE GENOMIC DNA]</scope>
    <source>
        <strain evidence="21">CM1001059</strain>
    </source>
</reference>
<dbReference type="PANTHER" id="PTHR22972:SF7">
    <property type="entry name" value="SERINE_THREONINE-PROTEIN KINASE PINK1, MITOCHONDRIAL"/>
    <property type="match status" value="1"/>
</dbReference>
<dbReference type="GO" id="GO:0005829">
    <property type="term" value="C:cytosol"/>
    <property type="evidence" value="ECO:0007669"/>
    <property type="project" value="UniProtKB-SubCell"/>
</dbReference>
<evidence type="ECO:0000256" key="1">
    <source>
        <dbReference type="ARBA" id="ARBA00001946"/>
    </source>
</evidence>
<dbReference type="VEuPathDB" id="VectorBase:AMEC023266"/>
<sequence length="493" mass="56108">MSFRLLTTRLYKHGRLLVQNYLKRDIHVSNVWTGPTESTKVNKINETLRHDLRINDFRNNSFLRFGNQARRLFIDNVLNRVTNPYSVDLRLQATKKLLYGDSTPFFALVGVSLASGDGVLTKNDELEAVCWEIRHAMSNFQQKVGEKDIESRLDEEFGIENLNIGKPIAKGCSAVVYAASLRESTVPDLSMSATLYPMALPQRLNPQGYGRNMSLFLLMKRYHINLKDYLRQPGVDMRTRILLFAQLLEAVAHLNRHGVSHRDIKSDNILIELRPNMPPTLVLTDFGCCIADKRHGLRIPYTSDEIDKGGNVALMAPEIIEQLPGTFAMLNYTKADLWACGAIAYEIFGSNNPFYSDVNSALKNTTYEEDMLPAMDQNVPRLIQCLVQNILQRNPSKRLSPDIAANVVQLFLWSPSSWLRDRYVPSSNEILQWLLSLTTKILCEGPLRVTPDGTMGRRTYTEYLLIASFLTRVRLERIKRALDWIHNVNAGCS</sequence>
<dbReference type="InterPro" id="IPR051511">
    <property type="entry name" value="MitoQC_Scaffold_Kinases"/>
</dbReference>
<dbReference type="GO" id="GO:0004674">
    <property type="term" value="F:protein serine/threonine kinase activity"/>
    <property type="evidence" value="ECO:0007669"/>
    <property type="project" value="UniProtKB-KW"/>
</dbReference>
<keyword evidence="6" id="KW-0723">Serine/threonine-protein kinase</keyword>
<keyword evidence="11" id="KW-1000">Mitochondrion outer membrane</keyword>
<evidence type="ECO:0000256" key="5">
    <source>
        <dbReference type="ARBA" id="ARBA00012513"/>
    </source>
</evidence>
<evidence type="ECO:0000256" key="14">
    <source>
        <dbReference type="ARBA" id="ARBA00022842"/>
    </source>
</evidence>
<dbReference type="EC" id="2.7.11.1" evidence="5"/>
<evidence type="ECO:0000256" key="4">
    <source>
        <dbReference type="ARBA" id="ARBA00004572"/>
    </source>
</evidence>
<keyword evidence="10" id="KW-0418">Kinase</keyword>
<evidence type="ECO:0000256" key="6">
    <source>
        <dbReference type="ARBA" id="ARBA00022527"/>
    </source>
</evidence>
<keyword evidence="16" id="KW-0496">Mitochondrion</keyword>
<evidence type="ECO:0000256" key="16">
    <source>
        <dbReference type="ARBA" id="ARBA00023128"/>
    </source>
</evidence>
<dbReference type="GO" id="GO:0005524">
    <property type="term" value="F:ATP binding"/>
    <property type="evidence" value="ECO:0007669"/>
    <property type="project" value="UniProtKB-KW"/>
</dbReference>
<keyword evidence="13" id="KW-0067">ATP-binding</keyword>
<dbReference type="EnsemblMetazoa" id="AMEC023266-RA">
    <property type="protein sequence ID" value="AMEC023266-PA"/>
    <property type="gene ID" value="AMEC023266"/>
</dbReference>
<comment type="subcellular location">
    <subcellularLocation>
        <location evidence="3">Cytoplasm</location>
        <location evidence="3">Cytosol</location>
    </subcellularLocation>
    <subcellularLocation>
        <location evidence="2">Mitochondrion inner membrane</location>
        <topology evidence="2">Single-pass membrane protein</topology>
    </subcellularLocation>
    <subcellularLocation>
        <location evidence="4">Mitochondrion outer membrane</location>
        <topology evidence="4">Single-pass membrane protein</topology>
    </subcellularLocation>
</comment>
<dbReference type="GO" id="GO:0000422">
    <property type="term" value="P:autophagy of mitochondrion"/>
    <property type="evidence" value="ECO:0007669"/>
    <property type="project" value="TreeGrafter"/>
</dbReference>
<keyword evidence="12" id="KW-0472">Membrane</keyword>
<proteinExistence type="predicted"/>
<keyword evidence="7" id="KW-0808">Transferase</keyword>
<feature type="domain" description="Protein kinase" evidence="19">
    <location>
        <begin position="91"/>
        <end position="412"/>
    </location>
</feature>
<dbReference type="SMART" id="SM00220">
    <property type="entry name" value="S_TKc"/>
    <property type="match status" value="1"/>
</dbReference>
<evidence type="ECO:0000256" key="12">
    <source>
        <dbReference type="ARBA" id="ARBA00022792"/>
    </source>
</evidence>
<dbReference type="Gene3D" id="1.10.510.10">
    <property type="entry name" value="Transferase(Phosphotransferase) domain 1"/>
    <property type="match status" value="1"/>
</dbReference>
<keyword evidence="8" id="KW-0479">Metal-binding</keyword>
<evidence type="ECO:0000256" key="11">
    <source>
        <dbReference type="ARBA" id="ARBA00022787"/>
    </source>
</evidence>
<organism evidence="20 21">
    <name type="scientific">Anopheles melas</name>
    <dbReference type="NCBI Taxonomy" id="34690"/>
    <lineage>
        <taxon>Eukaryota</taxon>
        <taxon>Metazoa</taxon>
        <taxon>Ecdysozoa</taxon>
        <taxon>Arthropoda</taxon>
        <taxon>Hexapoda</taxon>
        <taxon>Insecta</taxon>
        <taxon>Pterygota</taxon>
        <taxon>Neoptera</taxon>
        <taxon>Endopterygota</taxon>
        <taxon>Diptera</taxon>
        <taxon>Nematocera</taxon>
        <taxon>Culicoidea</taxon>
        <taxon>Culicidae</taxon>
        <taxon>Anophelinae</taxon>
        <taxon>Anopheles</taxon>
    </lineage>
</organism>
<dbReference type="PROSITE" id="PS00108">
    <property type="entry name" value="PROTEIN_KINASE_ST"/>
    <property type="match status" value="1"/>
</dbReference>
<keyword evidence="21" id="KW-1185">Reference proteome</keyword>
<dbReference type="InterPro" id="IPR011009">
    <property type="entry name" value="Kinase-like_dom_sf"/>
</dbReference>
<evidence type="ECO:0000256" key="9">
    <source>
        <dbReference type="ARBA" id="ARBA00022741"/>
    </source>
</evidence>
<evidence type="ECO:0000256" key="15">
    <source>
        <dbReference type="ARBA" id="ARBA00022946"/>
    </source>
</evidence>
<comment type="catalytic activity">
    <reaction evidence="17">
        <text>L-threonyl-[protein] + ATP = O-phospho-L-threonyl-[protein] + ADP + H(+)</text>
        <dbReference type="Rhea" id="RHEA:46608"/>
        <dbReference type="Rhea" id="RHEA-COMP:11060"/>
        <dbReference type="Rhea" id="RHEA-COMP:11605"/>
        <dbReference type="ChEBI" id="CHEBI:15378"/>
        <dbReference type="ChEBI" id="CHEBI:30013"/>
        <dbReference type="ChEBI" id="CHEBI:30616"/>
        <dbReference type="ChEBI" id="CHEBI:61977"/>
        <dbReference type="ChEBI" id="CHEBI:456216"/>
        <dbReference type="EC" id="2.7.11.1"/>
    </reaction>
</comment>
<evidence type="ECO:0000313" key="20">
    <source>
        <dbReference type="EnsemblMetazoa" id="AMEC023266-PA"/>
    </source>
</evidence>
<dbReference type="PROSITE" id="PS50011">
    <property type="entry name" value="PROTEIN_KINASE_DOM"/>
    <property type="match status" value="1"/>
</dbReference>
<dbReference type="GO" id="GO:0005741">
    <property type="term" value="C:mitochondrial outer membrane"/>
    <property type="evidence" value="ECO:0007669"/>
    <property type="project" value="UniProtKB-SubCell"/>
</dbReference>
<evidence type="ECO:0000256" key="3">
    <source>
        <dbReference type="ARBA" id="ARBA00004514"/>
    </source>
</evidence>
<evidence type="ECO:0000256" key="10">
    <source>
        <dbReference type="ARBA" id="ARBA00022777"/>
    </source>
</evidence>
<dbReference type="GO" id="GO:0090141">
    <property type="term" value="P:positive regulation of mitochondrial fission"/>
    <property type="evidence" value="ECO:0007669"/>
    <property type="project" value="TreeGrafter"/>
</dbReference>
<keyword evidence="15" id="KW-0809">Transit peptide</keyword>
<dbReference type="GO" id="GO:0046872">
    <property type="term" value="F:metal ion binding"/>
    <property type="evidence" value="ECO:0007669"/>
    <property type="project" value="UniProtKB-KW"/>
</dbReference>